<feature type="compositionally biased region" description="Polar residues" evidence="12">
    <location>
        <begin position="65"/>
        <end position="83"/>
    </location>
</feature>
<evidence type="ECO:0000259" key="13">
    <source>
        <dbReference type="PROSITE" id="PS50023"/>
    </source>
</evidence>
<dbReference type="Pfam" id="PF00412">
    <property type="entry name" value="LIM"/>
    <property type="match status" value="3"/>
</dbReference>
<evidence type="ECO:0000256" key="11">
    <source>
        <dbReference type="PROSITE-ProRule" id="PRU00125"/>
    </source>
</evidence>
<dbReference type="PROSITE" id="PS50023">
    <property type="entry name" value="LIM_DOMAIN_2"/>
    <property type="match status" value="3"/>
</dbReference>
<evidence type="ECO:0000256" key="1">
    <source>
        <dbReference type="ARBA" id="ARBA00004282"/>
    </source>
</evidence>
<feature type="region of interest" description="Disordered" evidence="12">
    <location>
        <begin position="27"/>
        <end position="83"/>
    </location>
</feature>
<dbReference type="SMART" id="SM00132">
    <property type="entry name" value="LIM"/>
    <property type="match status" value="3"/>
</dbReference>
<dbReference type="GO" id="GO:0098609">
    <property type="term" value="P:cell-cell adhesion"/>
    <property type="evidence" value="ECO:0007669"/>
    <property type="project" value="TreeGrafter"/>
</dbReference>
<evidence type="ECO:0000313" key="15">
    <source>
        <dbReference type="Proteomes" id="UP001187531"/>
    </source>
</evidence>
<comment type="subcellular location">
    <subcellularLocation>
        <location evidence="1">Cell junction</location>
    </subcellularLocation>
    <subcellularLocation>
        <location evidence="2">Cytoplasm</location>
    </subcellularLocation>
</comment>
<feature type="domain" description="LIM zinc-binding" evidence="13">
    <location>
        <begin position="333"/>
        <end position="393"/>
    </location>
</feature>
<evidence type="ECO:0000256" key="5">
    <source>
        <dbReference type="ARBA" id="ARBA00022723"/>
    </source>
</evidence>
<evidence type="ECO:0000256" key="4">
    <source>
        <dbReference type="ARBA" id="ARBA00022490"/>
    </source>
</evidence>
<dbReference type="PANTHER" id="PTHR24207">
    <property type="entry name" value="ZYX102 PROTEIN"/>
    <property type="match status" value="1"/>
</dbReference>
<evidence type="ECO:0000256" key="8">
    <source>
        <dbReference type="ARBA" id="ARBA00022889"/>
    </source>
</evidence>
<dbReference type="GO" id="GO:0001725">
    <property type="term" value="C:stress fiber"/>
    <property type="evidence" value="ECO:0007669"/>
    <property type="project" value="TreeGrafter"/>
</dbReference>
<keyword evidence="4" id="KW-0963">Cytoplasm</keyword>
<feature type="region of interest" description="Disordered" evidence="12">
    <location>
        <begin position="118"/>
        <end position="180"/>
    </location>
</feature>
<proteinExistence type="inferred from homology"/>
<evidence type="ECO:0000256" key="9">
    <source>
        <dbReference type="ARBA" id="ARBA00022949"/>
    </source>
</evidence>
<gene>
    <name evidence="14" type="ORF">QYM36_015779</name>
</gene>
<accession>A0AA88HAP8</accession>
<feature type="domain" description="LIM zinc-binding" evidence="13">
    <location>
        <begin position="394"/>
        <end position="463"/>
    </location>
</feature>
<dbReference type="Proteomes" id="UP001187531">
    <property type="component" value="Unassembled WGS sequence"/>
</dbReference>
<reference evidence="14" key="1">
    <citation type="submission" date="2023-07" db="EMBL/GenBank/DDBJ databases">
        <title>Chromosome-level genome assembly of Artemia franciscana.</title>
        <authorList>
            <person name="Jo E."/>
        </authorList>
    </citation>
    <scope>NUCLEOTIDE SEQUENCE</scope>
    <source>
        <tissue evidence="14">Whole body</tissue>
    </source>
</reference>
<dbReference type="FunFam" id="2.10.110.10:FF:000042">
    <property type="entry name" value="lipoma-preferred partner isoform X1"/>
    <property type="match status" value="1"/>
</dbReference>
<dbReference type="GO" id="GO:0046872">
    <property type="term" value="F:metal ion binding"/>
    <property type="evidence" value="ECO:0007669"/>
    <property type="project" value="UniProtKB-KW"/>
</dbReference>
<dbReference type="GO" id="GO:0005737">
    <property type="term" value="C:cytoplasm"/>
    <property type="evidence" value="ECO:0007669"/>
    <property type="project" value="UniProtKB-SubCell"/>
</dbReference>
<evidence type="ECO:0000313" key="14">
    <source>
        <dbReference type="EMBL" id="KAK2705500.1"/>
    </source>
</evidence>
<dbReference type="CDD" id="cd09437">
    <property type="entry name" value="LIM3_LPP"/>
    <property type="match status" value="1"/>
</dbReference>
<keyword evidence="6" id="KW-0677">Repeat</keyword>
<keyword evidence="8" id="KW-0130">Cell adhesion</keyword>
<evidence type="ECO:0000256" key="3">
    <source>
        <dbReference type="ARBA" id="ARBA00009611"/>
    </source>
</evidence>
<keyword evidence="15" id="KW-1185">Reference proteome</keyword>
<feature type="compositionally biased region" description="Pro residues" evidence="12">
    <location>
        <begin position="145"/>
        <end position="159"/>
    </location>
</feature>
<keyword evidence="7 11" id="KW-0862">Zinc</keyword>
<protein>
    <recommendedName>
        <fullName evidence="13">LIM zinc-binding domain-containing protein</fullName>
    </recommendedName>
</protein>
<comment type="similarity">
    <text evidence="3">Belongs to the zyxin/ajuba family.</text>
</comment>
<name>A0AA88HAP8_ARTSF</name>
<evidence type="ECO:0000256" key="7">
    <source>
        <dbReference type="ARBA" id="ARBA00022833"/>
    </source>
</evidence>
<evidence type="ECO:0000256" key="2">
    <source>
        <dbReference type="ARBA" id="ARBA00004496"/>
    </source>
</evidence>
<dbReference type="InterPro" id="IPR001781">
    <property type="entry name" value="Znf_LIM"/>
</dbReference>
<feature type="domain" description="LIM zinc-binding" evidence="13">
    <location>
        <begin position="273"/>
        <end position="332"/>
    </location>
</feature>
<keyword evidence="10 11" id="KW-0440">LIM domain</keyword>
<evidence type="ECO:0000256" key="10">
    <source>
        <dbReference type="ARBA" id="ARBA00023038"/>
    </source>
</evidence>
<dbReference type="Gene3D" id="2.10.110.10">
    <property type="entry name" value="Cysteine Rich Protein"/>
    <property type="match status" value="3"/>
</dbReference>
<comment type="caution">
    <text evidence="14">The sequence shown here is derived from an EMBL/GenBank/DDBJ whole genome shotgun (WGS) entry which is preliminary data.</text>
</comment>
<dbReference type="PANTHER" id="PTHR24207:SF2">
    <property type="entry name" value="ZYX102 PROTEIN"/>
    <property type="match status" value="1"/>
</dbReference>
<dbReference type="GO" id="GO:0005925">
    <property type="term" value="C:focal adhesion"/>
    <property type="evidence" value="ECO:0007669"/>
    <property type="project" value="TreeGrafter"/>
</dbReference>
<organism evidence="14 15">
    <name type="scientific">Artemia franciscana</name>
    <name type="common">Brine shrimp</name>
    <name type="synonym">Artemia sanfranciscana</name>
    <dbReference type="NCBI Taxonomy" id="6661"/>
    <lineage>
        <taxon>Eukaryota</taxon>
        <taxon>Metazoa</taxon>
        <taxon>Ecdysozoa</taxon>
        <taxon>Arthropoda</taxon>
        <taxon>Crustacea</taxon>
        <taxon>Branchiopoda</taxon>
        <taxon>Anostraca</taxon>
        <taxon>Artemiidae</taxon>
        <taxon>Artemia</taxon>
    </lineage>
</organism>
<dbReference type="AlphaFoldDB" id="A0AA88HAP8"/>
<dbReference type="SUPFAM" id="SSF57716">
    <property type="entry name" value="Glucocorticoid receptor-like (DNA-binding domain)"/>
    <property type="match status" value="3"/>
</dbReference>
<feature type="region of interest" description="Disordered" evidence="12">
    <location>
        <begin position="195"/>
        <end position="247"/>
    </location>
</feature>
<keyword evidence="5 11" id="KW-0479">Metal-binding</keyword>
<keyword evidence="9" id="KW-0965">Cell junction</keyword>
<sequence>MSSTQSIDQKLAKLILAPGQEAIPLPGLAASPDSLKKKVGPAPPPKVKKAQPQVATISKRETQHLNRTGITNTGPVFPQNTYSNVVFPPPPPPPAYPGTQNTYSNINNYNAVGDIRATDGVDEDLPPPPPLPDQGTYTSDSSVNFPPPPPEEFMSPPSPVSSSYSELRKATGQGLSPKFPPPYGAGYVTYQAPSDSSNYESLYEPLNPRPPSEMSSRGSYSLYGPFGPQGLAPHPSTQPVTNPEKRGREAEVDALTNMLIRGMDESSDPDFYGMCAECGSKIAGEGNGCTAMGSFYHIKCFVCVVCRNTLREKPFYDVDGKPHCHDCYMETLEKCNVCMKPILERILRATGKPYHPKCFTCTICKKCLDNVPFTVDASNQVYCIDDFHRKFAPRCSVCKEPIMPEPGKDETIRVVALDRSFHVQCYRCEDCGLVLSSEAEGRGCYPLDGHVLCKNCNCKRIRALTTPGSTEL</sequence>
<dbReference type="FunFam" id="2.10.110.10:FF:000027">
    <property type="entry name" value="lipoma-preferred partner isoform X1"/>
    <property type="match status" value="1"/>
</dbReference>
<evidence type="ECO:0000256" key="12">
    <source>
        <dbReference type="SAM" id="MobiDB-lite"/>
    </source>
</evidence>
<dbReference type="EMBL" id="JAVRJZ010000020">
    <property type="protein sequence ID" value="KAK2705500.1"/>
    <property type="molecule type" value="Genomic_DNA"/>
</dbReference>
<evidence type="ECO:0000256" key="6">
    <source>
        <dbReference type="ARBA" id="ARBA00022737"/>
    </source>
</evidence>